<accession>A0A7J8PB68</accession>
<dbReference type="InterPro" id="IPR002156">
    <property type="entry name" value="RNaseH_domain"/>
</dbReference>
<dbReference type="EMBL" id="JABEZZ010000005">
    <property type="protein sequence ID" value="MBA0586448.1"/>
    <property type="molecule type" value="Genomic_DNA"/>
</dbReference>
<dbReference type="AlphaFoldDB" id="A0A7J8PB68"/>
<evidence type="ECO:0000259" key="1">
    <source>
        <dbReference type="Pfam" id="PF13456"/>
    </source>
</evidence>
<protein>
    <recommendedName>
        <fullName evidence="1">RNase H type-1 domain-containing protein</fullName>
    </recommendedName>
</protein>
<comment type="caution">
    <text evidence="2">The sequence shown here is derived from an EMBL/GenBank/DDBJ whole genome shotgun (WGS) entry which is preliminary data.</text>
</comment>
<dbReference type="GO" id="GO:0003676">
    <property type="term" value="F:nucleic acid binding"/>
    <property type="evidence" value="ECO:0007669"/>
    <property type="project" value="InterPro"/>
</dbReference>
<feature type="domain" description="RNase H type-1" evidence="1">
    <location>
        <begin position="3"/>
        <end position="62"/>
    </location>
</feature>
<gene>
    <name evidence="2" type="ORF">Gorai_017190</name>
</gene>
<sequence length="66" mass="7591">FLKVKVKGDPLVVIRKLRSDNEDKSEIGAFIRDCQSLSRRFHTDKFQHVKRSTNGVAYLLTTEGLK</sequence>
<proteinExistence type="predicted"/>
<name>A0A7J8PB68_GOSRA</name>
<reference evidence="2 3" key="1">
    <citation type="journal article" date="2019" name="Genome Biol. Evol.">
        <title>Insights into the evolution of the New World diploid cottons (Gossypium, subgenus Houzingenia) based on genome sequencing.</title>
        <authorList>
            <person name="Grover C.E."/>
            <person name="Arick M.A. 2nd"/>
            <person name="Thrash A."/>
            <person name="Conover J.L."/>
            <person name="Sanders W.S."/>
            <person name="Peterson D.G."/>
            <person name="Frelichowski J.E."/>
            <person name="Scheffler J.A."/>
            <person name="Scheffler B.E."/>
            <person name="Wendel J.F."/>
        </authorList>
    </citation>
    <scope>NUCLEOTIDE SEQUENCE [LARGE SCALE GENOMIC DNA]</scope>
    <source>
        <strain evidence="2">8</strain>
        <tissue evidence="2">Leaf</tissue>
    </source>
</reference>
<dbReference type="Proteomes" id="UP000593578">
    <property type="component" value="Unassembled WGS sequence"/>
</dbReference>
<dbReference type="Pfam" id="PF13456">
    <property type="entry name" value="RVT_3"/>
    <property type="match status" value="1"/>
</dbReference>
<feature type="non-terminal residue" evidence="2">
    <location>
        <position position="1"/>
    </location>
</feature>
<dbReference type="GO" id="GO:0004523">
    <property type="term" value="F:RNA-DNA hybrid ribonuclease activity"/>
    <property type="evidence" value="ECO:0007669"/>
    <property type="project" value="InterPro"/>
</dbReference>
<organism evidence="2 3">
    <name type="scientific">Gossypium raimondii</name>
    <name type="common">Peruvian cotton</name>
    <name type="synonym">Gossypium klotzschianum subsp. raimondii</name>
    <dbReference type="NCBI Taxonomy" id="29730"/>
    <lineage>
        <taxon>Eukaryota</taxon>
        <taxon>Viridiplantae</taxon>
        <taxon>Streptophyta</taxon>
        <taxon>Embryophyta</taxon>
        <taxon>Tracheophyta</taxon>
        <taxon>Spermatophyta</taxon>
        <taxon>Magnoliopsida</taxon>
        <taxon>eudicotyledons</taxon>
        <taxon>Gunneridae</taxon>
        <taxon>Pentapetalae</taxon>
        <taxon>rosids</taxon>
        <taxon>malvids</taxon>
        <taxon>Malvales</taxon>
        <taxon>Malvaceae</taxon>
        <taxon>Malvoideae</taxon>
        <taxon>Gossypium</taxon>
    </lineage>
</organism>
<evidence type="ECO:0000313" key="2">
    <source>
        <dbReference type="EMBL" id="MBA0586448.1"/>
    </source>
</evidence>
<evidence type="ECO:0000313" key="3">
    <source>
        <dbReference type="Proteomes" id="UP000593578"/>
    </source>
</evidence>